<comment type="caution">
    <text evidence="11">The sequence shown here is derived from an EMBL/GenBank/DDBJ whole genome shotgun (WGS) entry which is preliminary data.</text>
</comment>
<dbReference type="InterPro" id="IPR006179">
    <property type="entry name" value="5_nucleotidase/apyrase"/>
</dbReference>
<evidence type="ECO:0000256" key="6">
    <source>
        <dbReference type="SAM" id="Phobius"/>
    </source>
</evidence>
<dbReference type="Pfam" id="PF02872">
    <property type="entry name" value="5_nucleotid_C"/>
    <property type="match status" value="1"/>
</dbReference>
<keyword evidence="6" id="KW-1133">Transmembrane helix</keyword>
<gene>
    <name evidence="11" type="ORF">JZO85_19295</name>
</gene>
<dbReference type="InterPro" id="IPR036907">
    <property type="entry name" value="5'-Nucleotdase_C_sf"/>
</dbReference>
<dbReference type="InterPro" id="IPR019931">
    <property type="entry name" value="LPXTG_anchor"/>
</dbReference>
<feature type="compositionally biased region" description="Low complexity" evidence="5">
    <location>
        <begin position="725"/>
        <end position="777"/>
    </location>
</feature>
<evidence type="ECO:0000256" key="7">
    <source>
        <dbReference type="SAM" id="SignalP"/>
    </source>
</evidence>
<feature type="signal peptide" evidence="7">
    <location>
        <begin position="1"/>
        <end position="27"/>
    </location>
</feature>
<evidence type="ECO:0000259" key="9">
    <source>
        <dbReference type="Pfam" id="PF00746"/>
    </source>
</evidence>
<dbReference type="Gene3D" id="3.60.21.10">
    <property type="match status" value="1"/>
</dbReference>
<dbReference type="Proteomes" id="UP000664495">
    <property type="component" value="Unassembled WGS sequence"/>
</dbReference>
<protein>
    <submittedName>
        <fullName evidence="11">5'-nucleotidase C-terminal domain-containing protein</fullName>
    </submittedName>
</protein>
<dbReference type="SUPFAM" id="SSF56300">
    <property type="entry name" value="Metallo-dependent phosphatases"/>
    <property type="match status" value="1"/>
</dbReference>
<dbReference type="PANTHER" id="PTHR11575:SF24">
    <property type="entry name" value="5'-NUCLEOTIDASE"/>
    <property type="match status" value="1"/>
</dbReference>
<feature type="domain" description="Gram-positive cocci surface proteins LPxTG" evidence="9">
    <location>
        <begin position="1011"/>
        <end position="1040"/>
    </location>
</feature>
<keyword evidence="6" id="KW-0812">Transmembrane</keyword>
<dbReference type="Pfam" id="PF00149">
    <property type="entry name" value="Metallophos"/>
    <property type="match status" value="1"/>
</dbReference>
<name>A0ABS3HLU6_9ENTE</name>
<feature type="domain" description="5'-Nucleotidase C-terminal" evidence="10">
    <location>
        <begin position="425"/>
        <end position="585"/>
    </location>
</feature>
<dbReference type="PRINTS" id="PR01607">
    <property type="entry name" value="APYRASEFAMLY"/>
</dbReference>
<proteinExistence type="predicted"/>
<evidence type="ECO:0000256" key="2">
    <source>
        <dbReference type="ARBA" id="ARBA00022525"/>
    </source>
</evidence>
<reference evidence="11 12" key="1">
    <citation type="submission" date="2021-03" db="EMBL/GenBank/DDBJ databases">
        <title>Enterococcal diversity collection.</title>
        <authorList>
            <person name="Gilmore M.S."/>
            <person name="Schwartzman J."/>
            <person name="Van Tyne D."/>
            <person name="Martin M."/>
            <person name="Earl A.M."/>
            <person name="Manson A.L."/>
            <person name="Straub T."/>
            <person name="Salamzade R."/>
            <person name="Saavedra J."/>
            <person name="Lebreton F."/>
            <person name="Prichula J."/>
            <person name="Schaufler K."/>
            <person name="Gaca A."/>
            <person name="Sgardioli B."/>
            <person name="Wagenaar J."/>
            <person name="Strong T."/>
        </authorList>
    </citation>
    <scope>NUCLEOTIDE SEQUENCE [LARGE SCALE GENOMIC DNA]</scope>
    <source>
        <strain evidence="11 12">MJM16</strain>
    </source>
</reference>
<dbReference type="EMBL" id="JAFLVR010000059">
    <property type="protein sequence ID" value="MBO0454408.1"/>
    <property type="molecule type" value="Genomic_DNA"/>
</dbReference>
<dbReference type="InterPro" id="IPR006146">
    <property type="entry name" value="5'-Nucleotdase_CS"/>
</dbReference>
<evidence type="ECO:0000259" key="10">
    <source>
        <dbReference type="Pfam" id="PF02872"/>
    </source>
</evidence>
<feature type="chain" id="PRO_5047526297" evidence="7">
    <location>
        <begin position="28"/>
        <end position="1040"/>
    </location>
</feature>
<dbReference type="InterPro" id="IPR004843">
    <property type="entry name" value="Calcineurin-like_PHP"/>
</dbReference>
<dbReference type="NCBIfam" id="TIGR01167">
    <property type="entry name" value="LPXTG_anchor"/>
    <property type="match status" value="1"/>
</dbReference>
<dbReference type="Gene3D" id="3.90.780.10">
    <property type="entry name" value="5'-Nucleotidase, C-terminal domain"/>
    <property type="match status" value="1"/>
</dbReference>
<dbReference type="PROSITE" id="PS00786">
    <property type="entry name" value="5_NUCLEOTIDASE_2"/>
    <property type="match status" value="1"/>
</dbReference>
<dbReference type="InterPro" id="IPR029052">
    <property type="entry name" value="Metallo-depent_PP-like"/>
</dbReference>
<keyword evidence="12" id="KW-1185">Reference proteome</keyword>
<dbReference type="Pfam" id="PF00746">
    <property type="entry name" value="Gram_pos_anchor"/>
    <property type="match status" value="1"/>
</dbReference>
<evidence type="ECO:0000313" key="12">
    <source>
        <dbReference type="Proteomes" id="UP000664495"/>
    </source>
</evidence>
<keyword evidence="1" id="KW-0134">Cell wall</keyword>
<organism evidence="11 12">
    <name type="scientific">Candidatus Enterococcus murrayae</name>
    <dbReference type="NCBI Taxonomy" id="2815321"/>
    <lineage>
        <taxon>Bacteria</taxon>
        <taxon>Bacillati</taxon>
        <taxon>Bacillota</taxon>
        <taxon>Bacilli</taxon>
        <taxon>Lactobacillales</taxon>
        <taxon>Enterococcaceae</taxon>
        <taxon>Enterococcus</taxon>
    </lineage>
</organism>
<accession>A0ABS3HLU6</accession>
<evidence type="ECO:0000256" key="4">
    <source>
        <dbReference type="ARBA" id="ARBA00023088"/>
    </source>
</evidence>
<feature type="compositionally biased region" description="Low complexity" evidence="5">
    <location>
        <begin position="49"/>
        <end position="71"/>
    </location>
</feature>
<dbReference type="InterPro" id="IPR008334">
    <property type="entry name" value="5'-Nucleotdase_C"/>
</dbReference>
<keyword evidence="4" id="KW-0572">Peptidoglycan-anchor</keyword>
<sequence>MKRSSVIKSAVTLFTVLGFTLPSGLAAAETITSELNSTISSQASKTIDSTTSVASSEDTSSPSAEATTESSSAEEEAATIPIQMLGINDFHGALSTTGSYYGADGSKISGAGTAALLAGYFNQAESKFLADNNEGKSLRVQAGDMVGASPANSGLLQDQPTMRILNQMKFDVGTLGNHEFDEGLGEFNRILTGTKPDEGSGFYDIVNQYNKDYPQEQLMGGFDIVIANVHEENGSIPFGWRPYIIKNVGTESEPINIGFIGVVTTEIPNLVLAEHHKDYTFTDPAEEIAKYSKELVDQKVNAIVVLGHTPSVQGAGESVSGETAEIMNKVNQANPNNSVDAFFAGHNHVYTNGVVGNTRIVQSTSQGKGYIDLQGEYDTTTQDFATTPKATVSPVIPADGITPDSAVQGIVADADSRVKEVTDKKIGTADKAEDITRTANEMGESPVGNLVTDAQVYMAEKKGQPVDFAMTNNGGIRDDLKVKSDSSITWGAAQAVQPFGNIMQIVEMTGQQIENVLNQQSSKYFLQVSGLKYTVEKNPDASDADHPYVVKELTKSDGTALKANETYKLIINDFLYGGGDGFSEFTNANLVGALDPDTETFIGYIEDLEANGKKVSAAIEGRKTLAAIDPAAEETEKIKAETELADYHEGDSYFTGKTIPNGEVTIALAKARAMGPVKGTADKDGNIKIAIDQLGLTEGQKLTVSIEGENGGKAEFSMTVLAMATSSTTSDSSTEPTTSSTTSDSSTEPTTSSTTSDSSTEPTTSSTTSDSSTEPTTVPDPSIAETKLIKEKTKLDELYEGDAYLSGVTIPNATIEVAVPDAGNEKAAEAVPQAKIAVQAEAPQTSDAEGKFKIDVQNMNLQAGQSVVVNVTGPNGGSAGFWKTVAAKSGTNPAADAETEKIKKETKLANIYEGDTQLTGKTIAEATIDVSIAKSENFALGKSDVNGNILLDVKELDVKKDQKVIVTIIGPSGGRAVFEKTVLGKIVASNVNTQTPSTTGWIDSTIGKIYPKTGEGKQPILVLLGIVTLGASGWIYFKKR</sequence>
<evidence type="ECO:0000256" key="5">
    <source>
        <dbReference type="SAM" id="MobiDB-lite"/>
    </source>
</evidence>
<evidence type="ECO:0000256" key="1">
    <source>
        <dbReference type="ARBA" id="ARBA00022512"/>
    </source>
</evidence>
<dbReference type="PANTHER" id="PTHR11575">
    <property type="entry name" value="5'-NUCLEOTIDASE-RELATED"/>
    <property type="match status" value="1"/>
</dbReference>
<evidence type="ECO:0000259" key="8">
    <source>
        <dbReference type="Pfam" id="PF00149"/>
    </source>
</evidence>
<keyword evidence="3 7" id="KW-0732">Signal</keyword>
<evidence type="ECO:0000256" key="3">
    <source>
        <dbReference type="ARBA" id="ARBA00022729"/>
    </source>
</evidence>
<keyword evidence="2" id="KW-0964">Secreted</keyword>
<evidence type="ECO:0000313" key="11">
    <source>
        <dbReference type="EMBL" id="MBO0454408.1"/>
    </source>
</evidence>
<feature type="transmembrane region" description="Helical" evidence="6">
    <location>
        <begin position="1020"/>
        <end position="1037"/>
    </location>
</feature>
<keyword evidence="6" id="KW-0472">Membrane</keyword>
<feature type="domain" description="Calcineurin-like phosphoesterase" evidence="8">
    <location>
        <begin position="86"/>
        <end position="350"/>
    </location>
</feature>
<dbReference type="SUPFAM" id="SSF55816">
    <property type="entry name" value="5'-nucleotidase (syn. UDP-sugar hydrolase), C-terminal domain"/>
    <property type="match status" value="1"/>
</dbReference>
<dbReference type="RefSeq" id="WP_207110147.1">
    <property type="nucleotide sequence ID" value="NZ_JAFLVR010000059.1"/>
</dbReference>
<feature type="region of interest" description="Disordered" evidence="5">
    <location>
        <begin position="46"/>
        <end position="75"/>
    </location>
</feature>
<feature type="region of interest" description="Disordered" evidence="5">
    <location>
        <begin position="725"/>
        <end position="785"/>
    </location>
</feature>